<organism evidence="2 3">
    <name type="scientific">Coniophora puteana (strain RWD-64-598)</name>
    <name type="common">Brown rot fungus</name>
    <dbReference type="NCBI Taxonomy" id="741705"/>
    <lineage>
        <taxon>Eukaryota</taxon>
        <taxon>Fungi</taxon>
        <taxon>Dikarya</taxon>
        <taxon>Basidiomycota</taxon>
        <taxon>Agaricomycotina</taxon>
        <taxon>Agaricomycetes</taxon>
        <taxon>Agaricomycetidae</taxon>
        <taxon>Boletales</taxon>
        <taxon>Coniophorineae</taxon>
        <taxon>Coniophoraceae</taxon>
        <taxon>Coniophora</taxon>
    </lineage>
</organism>
<evidence type="ECO:0000313" key="2">
    <source>
        <dbReference type="EMBL" id="EIW75666.1"/>
    </source>
</evidence>
<comment type="caution">
    <text evidence="2">The sequence shown here is derived from an EMBL/GenBank/DDBJ whole genome shotgun (WGS) entry which is preliminary data.</text>
</comment>
<proteinExistence type="predicted"/>
<dbReference type="GeneID" id="19204038"/>
<keyword evidence="3" id="KW-1185">Reference proteome</keyword>
<dbReference type="Proteomes" id="UP000053558">
    <property type="component" value="Unassembled WGS sequence"/>
</dbReference>
<feature type="compositionally biased region" description="Polar residues" evidence="1">
    <location>
        <begin position="86"/>
        <end position="99"/>
    </location>
</feature>
<name>A0A5M3M9P8_CONPW</name>
<feature type="compositionally biased region" description="Polar residues" evidence="1">
    <location>
        <begin position="57"/>
        <end position="68"/>
    </location>
</feature>
<reference evidence="3" key="1">
    <citation type="journal article" date="2012" name="Science">
        <title>The Paleozoic origin of enzymatic lignin decomposition reconstructed from 31 fungal genomes.</title>
        <authorList>
            <person name="Floudas D."/>
            <person name="Binder M."/>
            <person name="Riley R."/>
            <person name="Barry K."/>
            <person name="Blanchette R.A."/>
            <person name="Henrissat B."/>
            <person name="Martinez A.T."/>
            <person name="Otillar R."/>
            <person name="Spatafora J.W."/>
            <person name="Yadav J.S."/>
            <person name="Aerts A."/>
            <person name="Benoit I."/>
            <person name="Boyd A."/>
            <person name="Carlson A."/>
            <person name="Copeland A."/>
            <person name="Coutinho P.M."/>
            <person name="de Vries R.P."/>
            <person name="Ferreira P."/>
            <person name="Findley K."/>
            <person name="Foster B."/>
            <person name="Gaskell J."/>
            <person name="Glotzer D."/>
            <person name="Gorecki P."/>
            <person name="Heitman J."/>
            <person name="Hesse C."/>
            <person name="Hori C."/>
            <person name="Igarashi K."/>
            <person name="Jurgens J.A."/>
            <person name="Kallen N."/>
            <person name="Kersten P."/>
            <person name="Kohler A."/>
            <person name="Kuees U."/>
            <person name="Kumar T.K.A."/>
            <person name="Kuo A."/>
            <person name="LaButti K."/>
            <person name="Larrondo L.F."/>
            <person name="Lindquist E."/>
            <person name="Ling A."/>
            <person name="Lombard V."/>
            <person name="Lucas S."/>
            <person name="Lundell T."/>
            <person name="Martin R."/>
            <person name="McLaughlin D.J."/>
            <person name="Morgenstern I."/>
            <person name="Morin E."/>
            <person name="Murat C."/>
            <person name="Nagy L.G."/>
            <person name="Nolan M."/>
            <person name="Ohm R.A."/>
            <person name="Patyshakuliyeva A."/>
            <person name="Rokas A."/>
            <person name="Ruiz-Duenas F.J."/>
            <person name="Sabat G."/>
            <person name="Salamov A."/>
            <person name="Samejima M."/>
            <person name="Schmutz J."/>
            <person name="Slot J.C."/>
            <person name="St John F."/>
            <person name="Stenlid J."/>
            <person name="Sun H."/>
            <person name="Sun S."/>
            <person name="Syed K."/>
            <person name="Tsang A."/>
            <person name="Wiebenga A."/>
            <person name="Young D."/>
            <person name="Pisabarro A."/>
            <person name="Eastwood D.C."/>
            <person name="Martin F."/>
            <person name="Cullen D."/>
            <person name="Grigoriev I.V."/>
            <person name="Hibbett D.S."/>
        </authorList>
    </citation>
    <scope>NUCLEOTIDE SEQUENCE [LARGE SCALE GENOMIC DNA]</scope>
    <source>
        <strain evidence="3">RWD-64-598 SS2</strain>
    </source>
</reference>
<evidence type="ECO:0000313" key="3">
    <source>
        <dbReference type="Proteomes" id="UP000053558"/>
    </source>
</evidence>
<dbReference type="RefSeq" id="XP_007774355.1">
    <property type="nucleotide sequence ID" value="XM_007776165.1"/>
</dbReference>
<dbReference type="AlphaFoldDB" id="A0A5M3M9P8"/>
<dbReference type="KEGG" id="cput:CONPUDRAFT_159106"/>
<protein>
    <submittedName>
        <fullName evidence="2">Uncharacterized protein</fullName>
    </submittedName>
</protein>
<evidence type="ECO:0000256" key="1">
    <source>
        <dbReference type="SAM" id="MobiDB-lite"/>
    </source>
</evidence>
<gene>
    <name evidence="2" type="ORF">CONPUDRAFT_159106</name>
</gene>
<accession>A0A5M3M9P8</accession>
<sequence length="99" mass="11087">MRDKELVKPRWIDPHYWELLQACRAFHKKERPTADQLLGLIQGFGDDMTPTVYEASPTLTPGSVNEPASTPARKRHGTSDDDISTELCSCSESNSPWGN</sequence>
<feature type="region of interest" description="Disordered" evidence="1">
    <location>
        <begin position="50"/>
        <end position="99"/>
    </location>
</feature>
<dbReference type="EMBL" id="JH711588">
    <property type="protein sequence ID" value="EIW75666.1"/>
    <property type="molecule type" value="Genomic_DNA"/>
</dbReference>